<accession>A0A264W1N9</accession>
<dbReference type="InterPro" id="IPR003148">
    <property type="entry name" value="RCK_N"/>
</dbReference>
<evidence type="ECO:0000313" key="4">
    <source>
        <dbReference type="Proteomes" id="UP000217065"/>
    </source>
</evidence>
<feature type="domain" description="RCK N-terminal" evidence="1">
    <location>
        <begin position="2"/>
        <end position="118"/>
    </location>
</feature>
<evidence type="ECO:0000259" key="1">
    <source>
        <dbReference type="PROSITE" id="PS51201"/>
    </source>
</evidence>
<dbReference type="PROSITE" id="PS51202">
    <property type="entry name" value="RCK_C"/>
    <property type="match status" value="1"/>
</dbReference>
<dbReference type="GO" id="GO:0006813">
    <property type="term" value="P:potassium ion transport"/>
    <property type="evidence" value="ECO:0007669"/>
    <property type="project" value="InterPro"/>
</dbReference>
<reference evidence="3 4" key="1">
    <citation type="submission" date="2017-07" db="EMBL/GenBank/DDBJ databases">
        <title>Tetzosporium hominis gen.nov. sp.nov.</title>
        <authorList>
            <person name="Tetz G."/>
            <person name="Tetz V."/>
        </authorList>
    </citation>
    <scope>NUCLEOTIDE SEQUENCE [LARGE SCALE GENOMIC DNA]</scope>
    <source>
        <strain evidence="3 4">VT-49</strain>
    </source>
</reference>
<dbReference type="InterPro" id="IPR006037">
    <property type="entry name" value="RCK_C"/>
</dbReference>
<keyword evidence="4" id="KW-1185">Reference proteome</keyword>
<feature type="domain" description="RCK C-terminal" evidence="2">
    <location>
        <begin position="135"/>
        <end position="218"/>
    </location>
</feature>
<dbReference type="RefSeq" id="WP_094943328.1">
    <property type="nucleotide sequence ID" value="NZ_NOKQ01000220.1"/>
</dbReference>
<dbReference type="PROSITE" id="PS51201">
    <property type="entry name" value="RCK_N"/>
    <property type="match status" value="1"/>
</dbReference>
<dbReference type="InterPro" id="IPR036291">
    <property type="entry name" value="NAD(P)-bd_dom_sf"/>
</dbReference>
<evidence type="ECO:0000259" key="2">
    <source>
        <dbReference type="PROSITE" id="PS51202"/>
    </source>
</evidence>
<dbReference type="Pfam" id="PF02080">
    <property type="entry name" value="TrkA_C"/>
    <property type="match status" value="1"/>
</dbReference>
<dbReference type="InterPro" id="IPR050721">
    <property type="entry name" value="Trk_Ktr_HKT_K-transport"/>
</dbReference>
<dbReference type="OrthoDB" id="9776294at2"/>
<protein>
    <submittedName>
        <fullName evidence="3">Potassium transporter Trk</fullName>
    </submittedName>
</protein>
<dbReference type="PANTHER" id="PTHR43833">
    <property type="entry name" value="POTASSIUM CHANNEL PROTEIN 2-RELATED-RELATED"/>
    <property type="match status" value="1"/>
</dbReference>
<dbReference type="GO" id="GO:0008324">
    <property type="term" value="F:monoatomic cation transmembrane transporter activity"/>
    <property type="evidence" value="ECO:0007669"/>
    <property type="project" value="InterPro"/>
</dbReference>
<dbReference type="PANTHER" id="PTHR43833:SF7">
    <property type="entry name" value="KTR SYSTEM POTASSIUM UPTAKE PROTEIN C"/>
    <property type="match status" value="1"/>
</dbReference>
<dbReference type="AlphaFoldDB" id="A0A264W1N9"/>
<dbReference type="Gene3D" id="3.30.70.1450">
    <property type="entry name" value="Regulator of K+ conductance, C-terminal domain"/>
    <property type="match status" value="1"/>
</dbReference>
<evidence type="ECO:0000313" key="3">
    <source>
        <dbReference type="EMBL" id="OZS77500.1"/>
    </source>
</evidence>
<dbReference type="Pfam" id="PF02254">
    <property type="entry name" value="TrkA_N"/>
    <property type="match status" value="1"/>
</dbReference>
<dbReference type="Gene3D" id="3.40.50.720">
    <property type="entry name" value="NAD(P)-binding Rossmann-like Domain"/>
    <property type="match status" value="1"/>
</dbReference>
<dbReference type="EMBL" id="NOKQ01000220">
    <property type="protein sequence ID" value="OZS77500.1"/>
    <property type="molecule type" value="Genomic_DNA"/>
</dbReference>
<gene>
    <name evidence="3" type="ORF">CF394_09780</name>
</gene>
<name>A0A264W1N9_9BACL</name>
<dbReference type="SUPFAM" id="SSF116726">
    <property type="entry name" value="TrkA C-terminal domain-like"/>
    <property type="match status" value="1"/>
</dbReference>
<dbReference type="SUPFAM" id="SSF51735">
    <property type="entry name" value="NAD(P)-binding Rossmann-fold domains"/>
    <property type="match status" value="1"/>
</dbReference>
<sequence>MDQTFAVFGLGRFGGSLVKELSQMNQEILAVDLDPERVDYYTQFATHAVVASGYDEKALRALGVRNIDHAFVSFGENIQASVLTTMVLKELGIPKVWAKAHDENHGKILEKIGADRVIHPERDMAKRITHNLHSSKIIDFIELSDTYSIAEIKVTERLIGKRLADLDLQRNYNVNFVALQRGNRTILSFSDEEQVQAGDLIIIIGNNEDIEKFDTQGS</sequence>
<organism evidence="3 4">
    <name type="scientific">Tetzosporium hominis</name>
    <dbReference type="NCBI Taxonomy" id="2020506"/>
    <lineage>
        <taxon>Bacteria</taxon>
        <taxon>Bacillati</taxon>
        <taxon>Bacillota</taxon>
        <taxon>Bacilli</taxon>
        <taxon>Bacillales</taxon>
        <taxon>Caryophanaceae</taxon>
        <taxon>Tetzosporium</taxon>
    </lineage>
</organism>
<dbReference type="Proteomes" id="UP000217065">
    <property type="component" value="Unassembled WGS sequence"/>
</dbReference>
<comment type="caution">
    <text evidence="3">The sequence shown here is derived from an EMBL/GenBank/DDBJ whole genome shotgun (WGS) entry which is preliminary data.</text>
</comment>
<dbReference type="InterPro" id="IPR036721">
    <property type="entry name" value="RCK_C_sf"/>
</dbReference>
<proteinExistence type="predicted"/>